<protein>
    <submittedName>
        <fullName evidence="4">Integrase catalytic domain-containing protein</fullName>
    </submittedName>
</protein>
<dbReference type="Gene3D" id="3.30.420.10">
    <property type="entry name" value="Ribonuclease H-like superfamily/Ribonuclease H"/>
    <property type="match status" value="1"/>
</dbReference>
<proteinExistence type="predicted"/>
<dbReference type="InterPro" id="IPR050951">
    <property type="entry name" value="Retrovirus_Pol_polyprotein"/>
</dbReference>
<dbReference type="AlphaFoldDB" id="A0A183B2K0"/>
<evidence type="ECO:0000259" key="1">
    <source>
        <dbReference type="PROSITE" id="PS50994"/>
    </source>
</evidence>
<keyword evidence="3" id="KW-1185">Reference proteome</keyword>
<dbReference type="PANTHER" id="PTHR37984">
    <property type="entry name" value="PROTEIN CBG26694"/>
    <property type="match status" value="1"/>
</dbReference>
<evidence type="ECO:0000313" key="4">
    <source>
        <dbReference type="WBParaSite" id="ECPE_0001347401-mRNA-1"/>
    </source>
</evidence>
<feature type="domain" description="Integrase catalytic" evidence="1">
    <location>
        <begin position="1"/>
        <end position="150"/>
    </location>
</feature>
<dbReference type="PROSITE" id="PS50994">
    <property type="entry name" value="INTEGRASE"/>
    <property type="match status" value="1"/>
</dbReference>
<dbReference type="OrthoDB" id="10053156at2759"/>
<evidence type="ECO:0000313" key="3">
    <source>
        <dbReference type="Proteomes" id="UP000272942"/>
    </source>
</evidence>
<dbReference type="InterPro" id="IPR036397">
    <property type="entry name" value="RNaseH_sf"/>
</dbReference>
<dbReference type="PANTHER" id="PTHR37984:SF5">
    <property type="entry name" value="PROTEIN NYNRIN-LIKE"/>
    <property type="match status" value="1"/>
</dbReference>
<dbReference type="GO" id="GO:0003676">
    <property type="term" value="F:nucleic acid binding"/>
    <property type="evidence" value="ECO:0007669"/>
    <property type="project" value="InterPro"/>
</dbReference>
<reference evidence="2 3" key="2">
    <citation type="submission" date="2018-11" db="EMBL/GenBank/DDBJ databases">
        <authorList>
            <consortium name="Pathogen Informatics"/>
        </authorList>
    </citation>
    <scope>NUCLEOTIDE SEQUENCE [LARGE SCALE GENOMIC DNA]</scope>
    <source>
        <strain evidence="2 3">Egypt</strain>
    </source>
</reference>
<evidence type="ECO:0000313" key="2">
    <source>
        <dbReference type="EMBL" id="VDP90707.1"/>
    </source>
</evidence>
<dbReference type="WBParaSite" id="ECPE_0001347401-mRNA-1">
    <property type="protein sequence ID" value="ECPE_0001347401-mRNA-1"/>
    <property type="gene ID" value="ECPE_0001347401"/>
</dbReference>
<dbReference type="GO" id="GO:0015074">
    <property type="term" value="P:DNA integration"/>
    <property type="evidence" value="ECO:0007669"/>
    <property type="project" value="InterPro"/>
</dbReference>
<dbReference type="Proteomes" id="UP000272942">
    <property type="component" value="Unassembled WGS sequence"/>
</dbReference>
<dbReference type="InterPro" id="IPR001584">
    <property type="entry name" value="Integrase_cat-core"/>
</dbReference>
<dbReference type="InterPro" id="IPR012337">
    <property type="entry name" value="RNaseH-like_sf"/>
</dbReference>
<reference evidence="4" key="1">
    <citation type="submission" date="2016-06" db="UniProtKB">
        <authorList>
            <consortium name="WormBaseParasite"/>
        </authorList>
    </citation>
    <scope>IDENTIFICATION</scope>
</reference>
<organism evidence="4">
    <name type="scientific">Echinostoma caproni</name>
    <dbReference type="NCBI Taxonomy" id="27848"/>
    <lineage>
        <taxon>Eukaryota</taxon>
        <taxon>Metazoa</taxon>
        <taxon>Spiralia</taxon>
        <taxon>Lophotrochozoa</taxon>
        <taxon>Platyhelminthes</taxon>
        <taxon>Trematoda</taxon>
        <taxon>Digenea</taxon>
        <taxon>Plagiorchiida</taxon>
        <taxon>Echinostomata</taxon>
        <taxon>Echinostomatoidea</taxon>
        <taxon>Echinostomatidae</taxon>
        <taxon>Echinostoma</taxon>
    </lineage>
</organism>
<dbReference type="EMBL" id="UZAN01055073">
    <property type="protein sequence ID" value="VDP90707.1"/>
    <property type="molecule type" value="Genomic_DNA"/>
</dbReference>
<name>A0A183B2K0_9TREM</name>
<dbReference type="SUPFAM" id="SSF53098">
    <property type="entry name" value="Ribonuclease H-like"/>
    <property type="match status" value="1"/>
</dbReference>
<sequence length="160" mass="18025">MLTYIDRFTRWPVVGRWYSASSEATAQAFVEGWIASFGCPAVVTADRISHFQGAFTQLLEHPGVFRDQITAYYLETNGRVKGFHRQLKSALAAQANPEWKNSLPLVPLGCRLAFKVDLQSTPAELNFVRPLRLPGEMVALAPPTDFNYGDYVARLVHHMR</sequence>
<gene>
    <name evidence="2" type="ORF">ECPE_LOCUS13435</name>
</gene>
<accession>A0A183B2K0</accession>